<protein>
    <submittedName>
        <fullName evidence="1">Uncharacterized protein</fullName>
    </submittedName>
</protein>
<accession>L9KMD7</accession>
<reference evidence="2" key="2">
    <citation type="journal article" date="2013" name="Nat. Commun.">
        <title>Genome of the Chinese tree shrew.</title>
        <authorList>
            <person name="Fan Y."/>
            <person name="Huang Z.Y."/>
            <person name="Cao C.C."/>
            <person name="Chen C.S."/>
            <person name="Chen Y.X."/>
            <person name="Fan D.D."/>
            <person name="He J."/>
            <person name="Hou H.L."/>
            <person name="Hu L."/>
            <person name="Hu X.T."/>
            <person name="Jiang X.T."/>
            <person name="Lai R."/>
            <person name="Lang Y.S."/>
            <person name="Liang B."/>
            <person name="Liao S.G."/>
            <person name="Mu D."/>
            <person name="Ma Y.Y."/>
            <person name="Niu Y.Y."/>
            <person name="Sun X.Q."/>
            <person name="Xia J.Q."/>
            <person name="Xiao J."/>
            <person name="Xiong Z.Q."/>
            <person name="Xu L."/>
            <person name="Yang L."/>
            <person name="Zhang Y."/>
            <person name="Zhao W."/>
            <person name="Zhao X.D."/>
            <person name="Zheng Y.T."/>
            <person name="Zhou J.M."/>
            <person name="Zhu Y.B."/>
            <person name="Zhang G.J."/>
            <person name="Wang J."/>
            <person name="Yao Y.G."/>
        </authorList>
    </citation>
    <scope>NUCLEOTIDE SEQUENCE [LARGE SCALE GENOMIC DNA]</scope>
</reference>
<keyword evidence="2" id="KW-1185">Reference proteome</keyword>
<dbReference type="EMBL" id="KB320758">
    <property type="protein sequence ID" value="ELW63921.1"/>
    <property type="molecule type" value="Genomic_DNA"/>
</dbReference>
<sequence length="66" mass="7062">MSMTPPGSECETKTVLPLSTTSADNPAARCGLGRPLPLLQTDVGDNLLAYTWTRGPNPVRRALKHS</sequence>
<reference evidence="2" key="1">
    <citation type="submission" date="2012-07" db="EMBL/GenBank/DDBJ databases">
        <title>Genome of the Chinese tree shrew, a rising model animal genetically related to primates.</title>
        <authorList>
            <person name="Zhang G."/>
            <person name="Fan Y."/>
            <person name="Yao Y."/>
            <person name="Huang Z."/>
        </authorList>
    </citation>
    <scope>NUCLEOTIDE SEQUENCE [LARGE SCALE GENOMIC DNA]</scope>
</reference>
<evidence type="ECO:0000313" key="1">
    <source>
        <dbReference type="EMBL" id="ELW63921.1"/>
    </source>
</evidence>
<evidence type="ECO:0000313" key="2">
    <source>
        <dbReference type="Proteomes" id="UP000011518"/>
    </source>
</evidence>
<dbReference type="InParanoid" id="L9KMD7"/>
<organism evidence="1 2">
    <name type="scientific">Tupaia chinensis</name>
    <name type="common">Chinese tree shrew</name>
    <name type="synonym">Tupaia belangeri chinensis</name>
    <dbReference type="NCBI Taxonomy" id="246437"/>
    <lineage>
        <taxon>Eukaryota</taxon>
        <taxon>Metazoa</taxon>
        <taxon>Chordata</taxon>
        <taxon>Craniata</taxon>
        <taxon>Vertebrata</taxon>
        <taxon>Euteleostomi</taxon>
        <taxon>Mammalia</taxon>
        <taxon>Eutheria</taxon>
        <taxon>Euarchontoglires</taxon>
        <taxon>Scandentia</taxon>
        <taxon>Tupaiidae</taxon>
        <taxon>Tupaia</taxon>
    </lineage>
</organism>
<gene>
    <name evidence="1" type="ORF">TREES_T100007715</name>
</gene>
<proteinExistence type="predicted"/>
<name>L9KMD7_TUPCH</name>
<dbReference type="AlphaFoldDB" id="L9KMD7"/>
<dbReference type="Proteomes" id="UP000011518">
    <property type="component" value="Unassembled WGS sequence"/>
</dbReference>